<dbReference type="PROSITE" id="PS51864">
    <property type="entry name" value="ASTACIN"/>
    <property type="match status" value="1"/>
</dbReference>
<evidence type="ECO:0000256" key="7">
    <source>
        <dbReference type="ARBA" id="ARBA00023157"/>
    </source>
</evidence>
<dbReference type="Proteomes" id="UP001176961">
    <property type="component" value="Unassembled WGS sequence"/>
</dbReference>
<evidence type="ECO:0000259" key="11">
    <source>
        <dbReference type="PROSITE" id="PS51864"/>
    </source>
</evidence>
<dbReference type="GO" id="GO:0006508">
    <property type="term" value="P:proteolysis"/>
    <property type="evidence" value="ECO:0007669"/>
    <property type="project" value="UniProtKB-KW"/>
</dbReference>
<protein>
    <recommendedName>
        <fullName evidence="9">Metalloendopeptidase</fullName>
        <ecNumber evidence="9">3.4.24.-</ecNumber>
    </recommendedName>
</protein>
<gene>
    <name evidence="12" type="ORF">CYNAS_LOCUS19796</name>
</gene>
<evidence type="ECO:0000256" key="5">
    <source>
        <dbReference type="ARBA" id="ARBA00022833"/>
    </source>
</evidence>
<keyword evidence="4 9" id="KW-0378">Hydrolase</keyword>
<comment type="cofactor">
    <cofactor evidence="9">
        <name>Zn(2+)</name>
        <dbReference type="ChEBI" id="CHEBI:29105"/>
    </cofactor>
    <text evidence="9">Binds 1 zinc ion per subunit.</text>
</comment>
<comment type="caution">
    <text evidence="8">Lacks conserved residue(s) required for the propagation of feature annotation.</text>
</comment>
<dbReference type="GO" id="GO:0004222">
    <property type="term" value="F:metalloendopeptidase activity"/>
    <property type="evidence" value="ECO:0007669"/>
    <property type="project" value="UniProtKB-UniRule"/>
</dbReference>
<evidence type="ECO:0000256" key="1">
    <source>
        <dbReference type="ARBA" id="ARBA00022536"/>
    </source>
</evidence>
<organism evidence="12 13">
    <name type="scientific">Cylicocyclus nassatus</name>
    <name type="common">Nematode worm</name>
    <dbReference type="NCBI Taxonomy" id="53992"/>
    <lineage>
        <taxon>Eukaryota</taxon>
        <taxon>Metazoa</taxon>
        <taxon>Ecdysozoa</taxon>
        <taxon>Nematoda</taxon>
        <taxon>Chromadorea</taxon>
        <taxon>Rhabditida</taxon>
        <taxon>Rhabditina</taxon>
        <taxon>Rhabditomorpha</taxon>
        <taxon>Strongyloidea</taxon>
        <taxon>Strongylidae</taxon>
        <taxon>Cylicocyclus</taxon>
    </lineage>
</organism>
<evidence type="ECO:0000256" key="2">
    <source>
        <dbReference type="ARBA" id="ARBA00022670"/>
    </source>
</evidence>
<dbReference type="InterPro" id="IPR001506">
    <property type="entry name" value="Peptidase_M12A"/>
</dbReference>
<keyword evidence="1" id="KW-0245">EGF-like domain</keyword>
<evidence type="ECO:0000256" key="8">
    <source>
        <dbReference type="PROSITE-ProRule" id="PRU00059"/>
    </source>
</evidence>
<evidence type="ECO:0000259" key="10">
    <source>
        <dbReference type="PROSITE" id="PS01180"/>
    </source>
</evidence>
<dbReference type="InterPro" id="IPR000859">
    <property type="entry name" value="CUB_dom"/>
</dbReference>
<name>A0AA36HC23_CYLNA</name>
<evidence type="ECO:0000313" key="12">
    <source>
        <dbReference type="EMBL" id="CAJ0607813.1"/>
    </source>
</evidence>
<dbReference type="GO" id="GO:0046872">
    <property type="term" value="F:metal ion binding"/>
    <property type="evidence" value="ECO:0007669"/>
    <property type="project" value="UniProtKB-KW"/>
</dbReference>
<comment type="caution">
    <text evidence="12">The sequence shown here is derived from an EMBL/GenBank/DDBJ whole genome shotgun (WGS) entry which is preliminary data.</text>
</comment>
<dbReference type="EMBL" id="CATQJL010000316">
    <property type="protein sequence ID" value="CAJ0607813.1"/>
    <property type="molecule type" value="Genomic_DNA"/>
</dbReference>
<feature type="domain" description="Peptidase M12A" evidence="11">
    <location>
        <begin position="1"/>
        <end position="70"/>
    </location>
</feature>
<evidence type="ECO:0000256" key="3">
    <source>
        <dbReference type="ARBA" id="ARBA00022723"/>
    </source>
</evidence>
<dbReference type="InterPro" id="IPR024079">
    <property type="entry name" value="MetalloPept_cat_dom_sf"/>
</dbReference>
<evidence type="ECO:0000256" key="6">
    <source>
        <dbReference type="ARBA" id="ARBA00023049"/>
    </source>
</evidence>
<keyword evidence="2 9" id="KW-0645">Protease</keyword>
<dbReference type="PRINTS" id="PR00480">
    <property type="entry name" value="ASTACIN"/>
</dbReference>
<dbReference type="PROSITE" id="PS01180">
    <property type="entry name" value="CUB"/>
    <property type="match status" value="1"/>
</dbReference>
<dbReference type="Pfam" id="PF01400">
    <property type="entry name" value="Astacin"/>
    <property type="match status" value="1"/>
</dbReference>
<sequence>METQFTNENYGIPYDFGSVMHYSARSFGVKNKIVIMPADENYIETMGSPFVSFYDLLMMNILYKCLDRCKGKPDLVRCKMGGFPNPRDCSKCVCPSGYGGRLCDKLPPGCGKILEATTSWQYLNTTTGYEGVTRTDQKVDFKKCHYWIQAPEKRKIEIRIMHYSPDAPSEGCFFGGFEIKSQRDQGMTGYRFCSSAYLGKNFVSHGNLLPVITYSRVWPIIAKFTYRYI</sequence>
<dbReference type="SUPFAM" id="SSF49854">
    <property type="entry name" value="Spermadhesin, CUB domain"/>
    <property type="match status" value="1"/>
</dbReference>
<dbReference type="SUPFAM" id="SSF55486">
    <property type="entry name" value="Metalloproteases ('zincins'), catalytic domain"/>
    <property type="match status" value="1"/>
</dbReference>
<evidence type="ECO:0000256" key="4">
    <source>
        <dbReference type="ARBA" id="ARBA00022801"/>
    </source>
</evidence>
<accession>A0AA36HC23</accession>
<keyword evidence="5 9" id="KW-0862">Zinc</keyword>
<evidence type="ECO:0000313" key="13">
    <source>
        <dbReference type="Proteomes" id="UP001176961"/>
    </source>
</evidence>
<proteinExistence type="predicted"/>
<dbReference type="PANTHER" id="PTHR10127:SF793">
    <property type="entry name" value="ZINC METALLOPROTEINASE NAS-31"/>
    <property type="match status" value="1"/>
</dbReference>
<dbReference type="AlphaFoldDB" id="A0AA36HC23"/>
<evidence type="ECO:0000256" key="9">
    <source>
        <dbReference type="RuleBase" id="RU361183"/>
    </source>
</evidence>
<dbReference type="InterPro" id="IPR035914">
    <property type="entry name" value="Sperma_CUB_dom_sf"/>
</dbReference>
<dbReference type="Gene3D" id="3.40.390.10">
    <property type="entry name" value="Collagenase (Catalytic Domain)"/>
    <property type="match status" value="1"/>
</dbReference>
<feature type="domain" description="CUB" evidence="10">
    <location>
        <begin position="110"/>
        <end position="229"/>
    </location>
</feature>
<reference evidence="12" key="1">
    <citation type="submission" date="2023-07" db="EMBL/GenBank/DDBJ databases">
        <authorList>
            <consortium name="CYATHOMIX"/>
        </authorList>
    </citation>
    <scope>NUCLEOTIDE SEQUENCE</scope>
    <source>
        <strain evidence="12">N/A</strain>
    </source>
</reference>
<keyword evidence="7" id="KW-1015">Disulfide bond</keyword>
<keyword evidence="13" id="KW-1185">Reference proteome</keyword>
<dbReference type="EC" id="3.4.24.-" evidence="9"/>
<dbReference type="PANTHER" id="PTHR10127">
    <property type="entry name" value="DISCOIDIN, CUB, EGF, LAMININ , AND ZINC METALLOPROTEASE DOMAIN CONTAINING"/>
    <property type="match status" value="1"/>
</dbReference>
<keyword evidence="3 9" id="KW-0479">Metal-binding</keyword>
<keyword evidence="6 9" id="KW-0482">Metalloprotease</keyword>